<feature type="domain" description="HTH myb-type" evidence="8">
    <location>
        <begin position="255"/>
        <end position="315"/>
    </location>
</feature>
<evidence type="ECO:0000256" key="5">
    <source>
        <dbReference type="ARBA" id="ARBA00023163"/>
    </source>
</evidence>
<dbReference type="InterPro" id="IPR046955">
    <property type="entry name" value="PHR1-like"/>
</dbReference>
<dbReference type="InterPro" id="IPR001005">
    <property type="entry name" value="SANT/Myb"/>
</dbReference>
<dbReference type="Proteomes" id="UP000516437">
    <property type="component" value="Chromosome 5"/>
</dbReference>
<dbReference type="InterPro" id="IPR006447">
    <property type="entry name" value="Myb_dom_plants"/>
</dbReference>
<keyword evidence="4" id="KW-0175">Coiled coil</keyword>
<proteinExistence type="inferred from homology"/>
<evidence type="ECO:0000313" key="10">
    <source>
        <dbReference type="Proteomes" id="UP000516437"/>
    </source>
</evidence>
<dbReference type="EMBL" id="RXIC02000023">
    <property type="protein sequence ID" value="KAB1212068.1"/>
    <property type="molecule type" value="Genomic_DNA"/>
</dbReference>
<keyword evidence="5" id="KW-0804">Transcription</keyword>
<evidence type="ECO:0000256" key="1">
    <source>
        <dbReference type="ARBA" id="ARBA00004123"/>
    </source>
</evidence>
<dbReference type="PANTHER" id="PTHR31499:SF80">
    <property type="entry name" value="HTH MYB-TYPE DOMAIN-CONTAINING PROTEIN"/>
    <property type="match status" value="1"/>
</dbReference>
<evidence type="ECO:0000256" key="2">
    <source>
        <dbReference type="ARBA" id="ARBA00006783"/>
    </source>
</evidence>
<dbReference type="GO" id="GO:0003700">
    <property type="term" value="F:DNA-binding transcription factor activity"/>
    <property type="evidence" value="ECO:0007669"/>
    <property type="project" value="InterPro"/>
</dbReference>
<dbReference type="Pfam" id="PF14379">
    <property type="entry name" value="Myb_CC_LHEQLE"/>
    <property type="match status" value="1"/>
</dbReference>
<gene>
    <name evidence="9" type="ORF">CJ030_MR5G024640</name>
</gene>
<feature type="region of interest" description="Disordered" evidence="7">
    <location>
        <begin position="399"/>
        <end position="484"/>
    </location>
</feature>
<reference evidence="9 10" key="1">
    <citation type="journal article" date="2019" name="Plant Biotechnol. J.">
        <title>The red bayberry genome and genetic basis of sex determination.</title>
        <authorList>
            <person name="Jia H.M."/>
            <person name="Jia H.J."/>
            <person name="Cai Q.L."/>
            <person name="Wang Y."/>
            <person name="Zhao H.B."/>
            <person name="Yang W.F."/>
            <person name="Wang G.Y."/>
            <person name="Li Y.H."/>
            <person name="Zhan D.L."/>
            <person name="Shen Y.T."/>
            <person name="Niu Q.F."/>
            <person name="Chang L."/>
            <person name="Qiu J."/>
            <person name="Zhao L."/>
            <person name="Xie H.B."/>
            <person name="Fu W.Y."/>
            <person name="Jin J."/>
            <person name="Li X.W."/>
            <person name="Jiao Y."/>
            <person name="Zhou C.C."/>
            <person name="Tu T."/>
            <person name="Chai C.Y."/>
            <person name="Gao J.L."/>
            <person name="Fan L.J."/>
            <person name="van de Weg E."/>
            <person name="Wang J.Y."/>
            <person name="Gao Z.S."/>
        </authorList>
    </citation>
    <scope>NUCLEOTIDE SEQUENCE [LARGE SCALE GENOMIC DNA]</scope>
    <source>
        <tissue evidence="9">Leaves</tissue>
    </source>
</reference>
<dbReference type="NCBIfam" id="TIGR01557">
    <property type="entry name" value="myb_SHAQKYF"/>
    <property type="match status" value="1"/>
</dbReference>
<comment type="subcellular location">
    <subcellularLocation>
        <location evidence="1">Nucleus</location>
    </subcellularLocation>
</comment>
<keyword evidence="10" id="KW-1185">Reference proteome</keyword>
<dbReference type="PROSITE" id="PS51294">
    <property type="entry name" value="HTH_MYB"/>
    <property type="match status" value="1"/>
</dbReference>
<dbReference type="InterPro" id="IPR017930">
    <property type="entry name" value="Myb_dom"/>
</dbReference>
<keyword evidence="3" id="KW-0805">Transcription regulation</keyword>
<protein>
    <submittedName>
        <fullName evidence="9">Protein PHR1-LIKE 1</fullName>
    </submittedName>
</protein>
<dbReference type="Gene3D" id="1.10.10.60">
    <property type="entry name" value="Homeodomain-like"/>
    <property type="match status" value="1"/>
</dbReference>
<dbReference type="Pfam" id="PF00249">
    <property type="entry name" value="Myb_DNA-binding"/>
    <property type="match status" value="1"/>
</dbReference>
<dbReference type="GO" id="GO:0003677">
    <property type="term" value="F:DNA binding"/>
    <property type="evidence" value="ECO:0007669"/>
    <property type="project" value="InterPro"/>
</dbReference>
<dbReference type="OrthoDB" id="551907at2759"/>
<comment type="similarity">
    <text evidence="2">Belongs to the MYB-CC family.</text>
</comment>
<dbReference type="SUPFAM" id="SSF46689">
    <property type="entry name" value="Homeodomain-like"/>
    <property type="match status" value="1"/>
</dbReference>
<evidence type="ECO:0000256" key="6">
    <source>
        <dbReference type="ARBA" id="ARBA00023242"/>
    </source>
</evidence>
<comment type="caution">
    <text evidence="9">The sequence shown here is derived from an EMBL/GenBank/DDBJ whole genome shotgun (WGS) entry which is preliminary data.</text>
</comment>
<evidence type="ECO:0000313" key="9">
    <source>
        <dbReference type="EMBL" id="KAB1212068.1"/>
    </source>
</evidence>
<feature type="region of interest" description="Disordered" evidence="7">
    <location>
        <begin position="1"/>
        <end position="50"/>
    </location>
</feature>
<organism evidence="9 10">
    <name type="scientific">Morella rubra</name>
    <name type="common">Chinese bayberry</name>
    <dbReference type="NCBI Taxonomy" id="262757"/>
    <lineage>
        <taxon>Eukaryota</taxon>
        <taxon>Viridiplantae</taxon>
        <taxon>Streptophyta</taxon>
        <taxon>Embryophyta</taxon>
        <taxon>Tracheophyta</taxon>
        <taxon>Spermatophyta</taxon>
        <taxon>Magnoliopsida</taxon>
        <taxon>eudicotyledons</taxon>
        <taxon>Gunneridae</taxon>
        <taxon>Pentapetalae</taxon>
        <taxon>rosids</taxon>
        <taxon>fabids</taxon>
        <taxon>Fagales</taxon>
        <taxon>Myricaceae</taxon>
        <taxon>Morella</taxon>
    </lineage>
</organism>
<feature type="compositionally biased region" description="Low complexity" evidence="7">
    <location>
        <begin position="17"/>
        <end position="39"/>
    </location>
</feature>
<dbReference type="FunFam" id="1.10.10.60:FF:000002">
    <property type="entry name" value="Myb family transcription factor"/>
    <property type="match status" value="1"/>
</dbReference>
<dbReference type="GO" id="GO:0005634">
    <property type="term" value="C:nucleus"/>
    <property type="evidence" value="ECO:0007669"/>
    <property type="project" value="UniProtKB-SubCell"/>
</dbReference>
<keyword evidence="6" id="KW-0539">Nucleus</keyword>
<evidence type="ECO:0000256" key="4">
    <source>
        <dbReference type="ARBA" id="ARBA00023054"/>
    </source>
</evidence>
<feature type="compositionally biased region" description="Polar residues" evidence="7">
    <location>
        <begin position="435"/>
        <end position="449"/>
    </location>
</feature>
<dbReference type="AlphaFoldDB" id="A0A6A1VJS0"/>
<evidence type="ECO:0000256" key="3">
    <source>
        <dbReference type="ARBA" id="ARBA00023015"/>
    </source>
</evidence>
<sequence>MEARPALSIQRSGTKQLSNMGMSGSLSSSLPILPGPLEESYPKLPDSQHVSMERELVTRPLTHASRLPSASGVVGHMFSSSPGFSTDLHYSSLSPVERHSRNSPFISHASTNGACLPLTHTTHSGSLPSTASHHYAKENSASWHTDSLPSFLDFPVNTAIENSQVESSSCNAVLGSEEFNKWADQLISDDDPLASDWNELLGDTNVTDLEPKMAYQVSKPSPNFQANQSQVHLQLPAPSGEIRAIATPSSSSNSGPAKPRMRWTPELHEAFVEAVNQLGGSERATPKGVLKLMKVEGLTIYHVKSHLQKYRTARYRPESSEGSSEKKLTQIEEMSSFDLKTSSEITEALRMQMEVQKRLHEQLEIQRNLQLRIEEQGRCLQMMFEKQCKSGIDRLNATASTLENPPAPSSDAVPDSPAKSELEASQVDPYKTGSDPVNANTGLEESSQELGGKQKAPEGKAPQSFGPDACESSSQSLKRPRTDE</sequence>
<evidence type="ECO:0000256" key="7">
    <source>
        <dbReference type="SAM" id="MobiDB-lite"/>
    </source>
</evidence>
<dbReference type="InterPro" id="IPR009057">
    <property type="entry name" value="Homeodomain-like_sf"/>
</dbReference>
<accession>A0A6A1VJS0</accession>
<dbReference type="InterPro" id="IPR025756">
    <property type="entry name" value="Myb_CC_LHEQLE"/>
</dbReference>
<dbReference type="PANTHER" id="PTHR31499">
    <property type="entry name" value="MYB FAMILY TRANSCRIPTION FACTOR PHL11"/>
    <property type="match status" value="1"/>
</dbReference>
<evidence type="ECO:0000259" key="8">
    <source>
        <dbReference type="PROSITE" id="PS51294"/>
    </source>
</evidence>
<name>A0A6A1VJS0_9ROSI</name>